<protein>
    <submittedName>
        <fullName evidence="2">Uncharacterized protein</fullName>
    </submittedName>
</protein>
<feature type="region of interest" description="Disordered" evidence="1">
    <location>
        <begin position="1"/>
        <end position="39"/>
    </location>
</feature>
<organism evidence="2">
    <name type="scientific">uncultured Rubrobacteraceae bacterium</name>
    <dbReference type="NCBI Taxonomy" id="349277"/>
    <lineage>
        <taxon>Bacteria</taxon>
        <taxon>Bacillati</taxon>
        <taxon>Actinomycetota</taxon>
        <taxon>Rubrobacteria</taxon>
        <taxon>Rubrobacterales</taxon>
        <taxon>Rubrobacteraceae</taxon>
        <taxon>environmental samples</taxon>
    </lineage>
</organism>
<evidence type="ECO:0000256" key="1">
    <source>
        <dbReference type="SAM" id="MobiDB-lite"/>
    </source>
</evidence>
<proteinExistence type="predicted"/>
<gene>
    <name evidence="2" type="ORF">AVDCRST_MAG25-1616</name>
</gene>
<dbReference type="EMBL" id="CADCVI010000096">
    <property type="protein sequence ID" value="CAA9466770.1"/>
    <property type="molecule type" value="Genomic_DNA"/>
</dbReference>
<feature type="compositionally biased region" description="Basic residues" evidence="1">
    <location>
        <begin position="29"/>
        <end position="39"/>
    </location>
</feature>
<sequence length="39" mass="4210">AGRGEAAPRQRAQTPGPREYHRGLGCGTARRHRGIPTTL</sequence>
<evidence type="ECO:0000313" key="2">
    <source>
        <dbReference type="EMBL" id="CAA9466770.1"/>
    </source>
</evidence>
<name>A0A6J4R9K5_9ACTN</name>
<feature type="non-terminal residue" evidence="2">
    <location>
        <position position="1"/>
    </location>
</feature>
<feature type="non-terminal residue" evidence="2">
    <location>
        <position position="39"/>
    </location>
</feature>
<reference evidence="2" key="1">
    <citation type="submission" date="2020-02" db="EMBL/GenBank/DDBJ databases">
        <authorList>
            <person name="Meier V. D."/>
        </authorList>
    </citation>
    <scope>NUCLEOTIDE SEQUENCE</scope>
    <source>
        <strain evidence="2">AVDCRST_MAG25</strain>
    </source>
</reference>
<accession>A0A6J4R9K5</accession>
<dbReference type="AlphaFoldDB" id="A0A6J4R9K5"/>